<dbReference type="Gene3D" id="3.60.150.10">
    <property type="entry name" value="Chorismate synthase AroC"/>
    <property type="match status" value="1"/>
</dbReference>
<comment type="similarity">
    <text evidence="2 7 8">Belongs to the chorismate synthase family.</text>
</comment>
<dbReference type="STRING" id="1963862.B4O97_14785"/>
<dbReference type="PROSITE" id="PS00787">
    <property type="entry name" value="CHORISMATE_SYNTHASE_1"/>
    <property type="match status" value="1"/>
</dbReference>
<dbReference type="GO" id="GO:0009423">
    <property type="term" value="P:chorismate biosynthetic process"/>
    <property type="evidence" value="ECO:0007669"/>
    <property type="project" value="UniProtKB-UniRule"/>
</dbReference>
<feature type="binding site" evidence="7">
    <location>
        <position position="318"/>
    </location>
    <ligand>
        <name>FMN</name>
        <dbReference type="ChEBI" id="CHEBI:58210"/>
    </ligand>
</feature>
<keyword evidence="10" id="KW-1185">Reference proteome</keyword>
<evidence type="ECO:0000256" key="5">
    <source>
        <dbReference type="ARBA" id="ARBA00023141"/>
    </source>
</evidence>
<proteinExistence type="inferred from homology"/>
<comment type="cofactor">
    <cofactor evidence="7 8">
        <name>FMNH2</name>
        <dbReference type="ChEBI" id="CHEBI:57618"/>
    </cofactor>
    <text evidence="7 8">Reduced FMN (FMNH(2)).</text>
</comment>
<dbReference type="Proteomes" id="UP000192343">
    <property type="component" value="Unassembled WGS sequence"/>
</dbReference>
<gene>
    <name evidence="7" type="primary">aroC</name>
    <name evidence="9" type="ORF">B4O97_14785</name>
</gene>
<dbReference type="RefSeq" id="WP_083051969.1">
    <property type="nucleotide sequence ID" value="NZ_MWQY01000017.1"/>
</dbReference>
<comment type="function">
    <text evidence="7">Catalyzes the anti-1,4-elimination of the C-3 phosphate and the C-6 proR hydrogen from 5-enolpyruvylshikimate-3-phosphate (EPSP) to yield chorismate, which is the branch point compound that serves as the starting substrate for the three terminal pathways of aromatic amino acid biosynthesis. This reaction introduces a second double bond into the aromatic ring system.</text>
</comment>
<dbReference type="GO" id="GO:0004107">
    <property type="term" value="F:chorismate synthase activity"/>
    <property type="evidence" value="ECO:0007669"/>
    <property type="project" value="UniProtKB-UniRule"/>
</dbReference>
<keyword evidence="7" id="KW-0274">FAD</keyword>
<comment type="caution">
    <text evidence="9">The sequence shown here is derived from an EMBL/GenBank/DDBJ whole genome shotgun (WGS) entry which is preliminary data.</text>
</comment>
<comment type="catalytic activity">
    <reaction evidence="7 8">
        <text>5-O-(1-carboxyvinyl)-3-phosphoshikimate = chorismate + phosphate</text>
        <dbReference type="Rhea" id="RHEA:21020"/>
        <dbReference type="ChEBI" id="CHEBI:29748"/>
        <dbReference type="ChEBI" id="CHEBI:43474"/>
        <dbReference type="ChEBI" id="CHEBI:57701"/>
        <dbReference type="EC" id="4.2.3.5"/>
    </reaction>
</comment>
<evidence type="ECO:0000256" key="4">
    <source>
        <dbReference type="ARBA" id="ARBA00022605"/>
    </source>
</evidence>
<keyword evidence="7" id="KW-0288">FMN</keyword>
<dbReference type="NCBIfam" id="TIGR00033">
    <property type="entry name" value="aroC"/>
    <property type="match status" value="1"/>
</dbReference>
<feature type="binding site" evidence="7">
    <location>
        <begin position="292"/>
        <end position="296"/>
    </location>
    <ligand>
        <name>FMN</name>
        <dbReference type="ChEBI" id="CHEBI:58210"/>
    </ligand>
</feature>
<dbReference type="CDD" id="cd07304">
    <property type="entry name" value="Chorismate_synthase"/>
    <property type="match status" value="1"/>
</dbReference>
<keyword evidence="6 7" id="KW-0456">Lyase</keyword>
<keyword evidence="7" id="KW-0521">NADP</keyword>
<dbReference type="InterPro" id="IPR000453">
    <property type="entry name" value="Chorismate_synth"/>
</dbReference>
<dbReference type="NCBIfam" id="NF003793">
    <property type="entry name" value="PRK05382.1"/>
    <property type="match status" value="1"/>
</dbReference>
<dbReference type="HAMAP" id="MF_00300">
    <property type="entry name" value="Chorismate_synth"/>
    <property type="match status" value="1"/>
</dbReference>
<dbReference type="PIRSF" id="PIRSF001456">
    <property type="entry name" value="Chorismate_synth"/>
    <property type="match status" value="1"/>
</dbReference>
<dbReference type="SUPFAM" id="SSF103263">
    <property type="entry name" value="Chorismate synthase, AroC"/>
    <property type="match status" value="1"/>
</dbReference>
<dbReference type="PANTHER" id="PTHR21085">
    <property type="entry name" value="CHORISMATE SYNTHASE"/>
    <property type="match status" value="1"/>
</dbReference>
<evidence type="ECO:0000256" key="6">
    <source>
        <dbReference type="ARBA" id="ARBA00023239"/>
    </source>
</evidence>
<evidence type="ECO:0000256" key="1">
    <source>
        <dbReference type="ARBA" id="ARBA00005044"/>
    </source>
</evidence>
<evidence type="ECO:0000256" key="7">
    <source>
        <dbReference type="HAMAP-Rule" id="MF_00300"/>
    </source>
</evidence>
<dbReference type="GO" id="GO:0010181">
    <property type="term" value="F:FMN binding"/>
    <property type="evidence" value="ECO:0007669"/>
    <property type="project" value="TreeGrafter"/>
</dbReference>
<dbReference type="InterPro" id="IPR020541">
    <property type="entry name" value="Chorismate_synthase_CS"/>
</dbReference>
<evidence type="ECO:0000313" key="9">
    <source>
        <dbReference type="EMBL" id="ORC33923.1"/>
    </source>
</evidence>
<comment type="caution">
    <text evidence="7">Lacks conserved residue(s) required for the propagation of feature annotation.</text>
</comment>
<comment type="pathway">
    <text evidence="1 7 8">Metabolic intermediate biosynthesis; chorismate biosynthesis; chorismate from D-erythrose 4-phosphate and phosphoenolpyruvate: step 7/7.</text>
</comment>
<name>A0A1Y1RWH8_9SPIO</name>
<reference evidence="9 10" key="1">
    <citation type="submission" date="2017-03" db="EMBL/GenBank/DDBJ databases">
        <title>Draft Genome sequence of Marispirochaeta sp. strain JC444.</title>
        <authorList>
            <person name="Shivani Y."/>
            <person name="Subhash Y."/>
            <person name="Sasikala C."/>
            <person name="Ramana C."/>
        </authorList>
    </citation>
    <scope>NUCLEOTIDE SEQUENCE [LARGE SCALE GENOMIC DNA]</scope>
    <source>
        <strain evidence="9 10">JC444</strain>
    </source>
</reference>
<dbReference type="EC" id="4.2.3.5" evidence="3 7"/>
<dbReference type="EMBL" id="MWQY01000017">
    <property type="protein sequence ID" value="ORC33923.1"/>
    <property type="molecule type" value="Genomic_DNA"/>
</dbReference>
<evidence type="ECO:0000313" key="10">
    <source>
        <dbReference type="Proteomes" id="UP000192343"/>
    </source>
</evidence>
<dbReference type="InterPro" id="IPR035904">
    <property type="entry name" value="Chorismate_synth_AroC_sf"/>
</dbReference>
<dbReference type="PROSITE" id="PS00789">
    <property type="entry name" value="CHORISMATE_SYNTHASE_3"/>
    <property type="match status" value="1"/>
</dbReference>
<comment type="subunit">
    <text evidence="7">Homotetramer.</text>
</comment>
<dbReference type="PROSITE" id="PS00788">
    <property type="entry name" value="CHORISMATE_SYNTHASE_2"/>
    <property type="match status" value="1"/>
</dbReference>
<sequence>MSGSSFGTLFRISTFGESHGPGVGVIVDGVPPGLPLSEEDIQLEMNRRKPGQSEVTTPRQESDRVHILSGVFEGLTTGTPLGIVLYNQDMRPSAYDDIRELFRPGHADFTYLAKYGIRDHRGSGRASGRETAGRVAAGAVAKKLLAQRGVSVTAYTLRAAGISCESFDPAVIEKNPMRACDPVAAEKMVARVKELSEIGDSVGGIIECRIQGVPAGLGEPVFDKLDAELAHAILSLGAVKGIEFGSGFACADMRGSEHNDWMDSEGFLSNNAGGVLGGISTGQEIVFRAAVKPTSSITVKQKTRNIRGEEREIVTEGRHDPCICPRIVPVMEAMAAIVLADQFMRQEARGRKNQA</sequence>
<dbReference type="AlphaFoldDB" id="A0A1Y1RWH8"/>
<dbReference type="PANTHER" id="PTHR21085:SF0">
    <property type="entry name" value="CHORISMATE SYNTHASE"/>
    <property type="match status" value="1"/>
</dbReference>
<dbReference type="Pfam" id="PF01264">
    <property type="entry name" value="Chorismate_synt"/>
    <property type="match status" value="1"/>
</dbReference>
<organism evidence="9 10">
    <name type="scientific">Marispirochaeta aestuarii</name>
    <dbReference type="NCBI Taxonomy" id="1963862"/>
    <lineage>
        <taxon>Bacteria</taxon>
        <taxon>Pseudomonadati</taxon>
        <taxon>Spirochaetota</taxon>
        <taxon>Spirochaetia</taxon>
        <taxon>Spirochaetales</taxon>
        <taxon>Spirochaetaceae</taxon>
        <taxon>Marispirochaeta</taxon>
    </lineage>
</organism>
<dbReference type="GO" id="GO:0008652">
    <property type="term" value="P:amino acid biosynthetic process"/>
    <property type="evidence" value="ECO:0007669"/>
    <property type="project" value="UniProtKB-KW"/>
</dbReference>
<dbReference type="GO" id="GO:0005829">
    <property type="term" value="C:cytosol"/>
    <property type="evidence" value="ECO:0007669"/>
    <property type="project" value="TreeGrafter"/>
</dbReference>
<evidence type="ECO:0000256" key="3">
    <source>
        <dbReference type="ARBA" id="ARBA00013036"/>
    </source>
</evidence>
<dbReference type="GO" id="GO:0009073">
    <property type="term" value="P:aromatic amino acid family biosynthetic process"/>
    <property type="evidence" value="ECO:0007669"/>
    <property type="project" value="UniProtKB-KW"/>
</dbReference>
<feature type="binding site" evidence="7">
    <location>
        <begin position="125"/>
        <end position="127"/>
    </location>
    <ligand>
        <name>FMN</name>
        <dbReference type="ChEBI" id="CHEBI:58210"/>
    </ligand>
</feature>
<keyword evidence="4 7" id="KW-0028">Amino-acid biosynthesis</keyword>
<keyword evidence="5 7" id="KW-0057">Aromatic amino acid biosynthesis</keyword>
<keyword evidence="7" id="KW-0285">Flavoprotein</keyword>
<dbReference type="UniPathway" id="UPA00053">
    <property type="reaction ID" value="UER00090"/>
</dbReference>
<accession>A0A1Y1RWH8</accession>
<protein>
    <recommendedName>
        <fullName evidence="3 7">Chorismate synthase</fullName>
        <shortName evidence="7">CS</shortName>
        <ecNumber evidence="3 7">4.2.3.5</ecNumber>
    </recommendedName>
    <alternativeName>
        <fullName evidence="7">5-enolpyruvylshikimate-3-phosphate phospholyase</fullName>
    </alternativeName>
</protein>
<feature type="binding site" evidence="7">
    <location>
        <position position="48"/>
    </location>
    <ligand>
        <name>NADP(+)</name>
        <dbReference type="ChEBI" id="CHEBI:58349"/>
    </ligand>
</feature>
<feature type="binding site" evidence="7">
    <location>
        <position position="277"/>
    </location>
    <ligand>
        <name>FMN</name>
        <dbReference type="ChEBI" id="CHEBI:58210"/>
    </ligand>
</feature>
<evidence type="ECO:0000256" key="2">
    <source>
        <dbReference type="ARBA" id="ARBA00008014"/>
    </source>
</evidence>
<evidence type="ECO:0000256" key="8">
    <source>
        <dbReference type="RuleBase" id="RU000605"/>
    </source>
</evidence>
<dbReference type="OrthoDB" id="9771806at2"/>